<dbReference type="InterPro" id="IPR004045">
    <property type="entry name" value="Glutathione_S-Trfase_N"/>
</dbReference>
<dbReference type="PANTHER" id="PTHR43969:SF9">
    <property type="entry name" value="GLUTATHIONE S TRANSFERASE D10, ISOFORM A-RELATED"/>
    <property type="match status" value="1"/>
</dbReference>
<dbReference type="Proteomes" id="UP000504606">
    <property type="component" value="Unplaced"/>
</dbReference>
<comment type="subunit">
    <text evidence="1">Homodimer.</text>
</comment>
<dbReference type="InterPro" id="IPR040079">
    <property type="entry name" value="Glutathione_S-Trfase"/>
</dbReference>
<dbReference type="Gene3D" id="1.20.1050.10">
    <property type="match status" value="1"/>
</dbReference>
<dbReference type="Pfam" id="PF13417">
    <property type="entry name" value="GST_N_3"/>
    <property type="match status" value="1"/>
</dbReference>
<dbReference type="FunFam" id="1.20.1050.10:FF:000007">
    <property type="entry name" value="Glutathione S-transferase 1-1"/>
    <property type="match status" value="1"/>
</dbReference>
<dbReference type="GO" id="GO:0006749">
    <property type="term" value="P:glutathione metabolic process"/>
    <property type="evidence" value="ECO:0007669"/>
    <property type="project" value="TreeGrafter"/>
</dbReference>
<dbReference type="KEGG" id="foc:113202715"/>
<reference evidence="5" key="1">
    <citation type="submission" date="2025-08" db="UniProtKB">
        <authorList>
            <consortium name="RefSeq"/>
        </authorList>
    </citation>
    <scope>IDENTIFICATION</scope>
</reference>
<dbReference type="SUPFAM" id="SSF47616">
    <property type="entry name" value="GST C-terminal domain-like"/>
    <property type="match status" value="1"/>
</dbReference>
<feature type="domain" description="GST N-terminal" evidence="2">
    <location>
        <begin position="1"/>
        <end position="82"/>
    </location>
</feature>
<dbReference type="PANTHER" id="PTHR43969">
    <property type="entry name" value="GLUTATHIONE S TRANSFERASE D10, ISOFORM A-RELATED"/>
    <property type="match status" value="1"/>
</dbReference>
<keyword evidence="4" id="KW-1185">Reference proteome</keyword>
<name>A0A9C6XVB2_FRAOC</name>
<dbReference type="InterPro" id="IPR004046">
    <property type="entry name" value="GST_C"/>
</dbReference>
<dbReference type="GO" id="GO:0004364">
    <property type="term" value="F:glutathione transferase activity"/>
    <property type="evidence" value="ECO:0007669"/>
    <property type="project" value="TreeGrafter"/>
</dbReference>
<dbReference type="Gene3D" id="3.40.30.10">
    <property type="entry name" value="Glutaredoxin"/>
    <property type="match status" value="1"/>
</dbReference>
<dbReference type="RefSeq" id="XP_052132418.1">
    <property type="nucleotide sequence ID" value="XM_052276458.1"/>
</dbReference>
<dbReference type="PROSITE" id="PS50404">
    <property type="entry name" value="GST_NTER"/>
    <property type="match status" value="1"/>
</dbReference>
<proteinExistence type="predicted"/>
<evidence type="ECO:0000313" key="5">
    <source>
        <dbReference type="RefSeq" id="XP_052132418.1"/>
    </source>
</evidence>
<evidence type="ECO:0000259" key="3">
    <source>
        <dbReference type="PROSITE" id="PS50405"/>
    </source>
</evidence>
<dbReference type="PROSITE" id="PS50405">
    <property type="entry name" value="GST_CTER"/>
    <property type="match status" value="1"/>
</dbReference>
<organism evidence="4 5">
    <name type="scientific">Frankliniella occidentalis</name>
    <name type="common">Western flower thrips</name>
    <name type="synonym">Euthrips occidentalis</name>
    <dbReference type="NCBI Taxonomy" id="133901"/>
    <lineage>
        <taxon>Eukaryota</taxon>
        <taxon>Metazoa</taxon>
        <taxon>Ecdysozoa</taxon>
        <taxon>Arthropoda</taxon>
        <taxon>Hexapoda</taxon>
        <taxon>Insecta</taxon>
        <taxon>Pterygota</taxon>
        <taxon>Neoptera</taxon>
        <taxon>Paraneoptera</taxon>
        <taxon>Thysanoptera</taxon>
        <taxon>Terebrantia</taxon>
        <taxon>Thripoidea</taxon>
        <taxon>Thripidae</taxon>
        <taxon>Frankliniella</taxon>
    </lineage>
</organism>
<dbReference type="SMR" id="A0A9C6XVB2"/>
<feature type="domain" description="GST C-terminal" evidence="3">
    <location>
        <begin position="88"/>
        <end position="206"/>
    </location>
</feature>
<evidence type="ECO:0000259" key="2">
    <source>
        <dbReference type="PROSITE" id="PS50404"/>
    </source>
</evidence>
<dbReference type="CDD" id="cd03045">
    <property type="entry name" value="GST_N_Delta_Epsilon"/>
    <property type="match status" value="1"/>
</dbReference>
<protein>
    <submittedName>
        <fullName evidence="5">Glutathione S-transferase 1</fullName>
    </submittedName>
</protein>
<evidence type="ECO:0000256" key="1">
    <source>
        <dbReference type="ARBA" id="ARBA00011738"/>
    </source>
</evidence>
<dbReference type="SFLD" id="SFLDG00358">
    <property type="entry name" value="Main_(cytGST)"/>
    <property type="match status" value="1"/>
</dbReference>
<dbReference type="FunFam" id="3.40.30.10:FF:000034">
    <property type="entry name" value="glutathione S-transferase 1"/>
    <property type="match status" value="1"/>
</dbReference>
<dbReference type="Pfam" id="PF00043">
    <property type="entry name" value="GST_C"/>
    <property type="match status" value="1"/>
</dbReference>
<dbReference type="InterPro" id="IPR010987">
    <property type="entry name" value="Glutathione-S-Trfase_C-like"/>
</dbReference>
<dbReference type="OrthoDB" id="8183779at2759"/>
<dbReference type="InterPro" id="IPR036249">
    <property type="entry name" value="Thioredoxin-like_sf"/>
</dbReference>
<sequence>MPVDFYMMPGSAPCRGVALTAKALGVPLVEHQTDLMKGEHMTPAYLKMNPQHTIPTINDNGFSLWESRAIQQYLADKYGKNDDLYPKDAAKRAVVHQRLYFDMGTLYLRFGEIYYPMMFGGAPKDAEKVKKFDEALGFLDGFLSESKWAAGDKLTIADHSLVASISTADAVGHDLSKFPNIVRWYADCKKTMVGYEEANAAGAKGFGDWFNSVVKA</sequence>
<gene>
    <name evidence="5" type="primary">LOC113202715</name>
</gene>
<dbReference type="InterPro" id="IPR036282">
    <property type="entry name" value="Glutathione-S-Trfase_C_sf"/>
</dbReference>
<dbReference type="SFLD" id="SFLDS00019">
    <property type="entry name" value="Glutathione_Transferase_(cytos"/>
    <property type="match status" value="1"/>
</dbReference>
<dbReference type="SUPFAM" id="SSF52833">
    <property type="entry name" value="Thioredoxin-like"/>
    <property type="match status" value="1"/>
</dbReference>
<dbReference type="SFLD" id="SFLDG01153">
    <property type="entry name" value="Main.4:_Theta-like"/>
    <property type="match status" value="1"/>
</dbReference>
<dbReference type="GeneID" id="113202715"/>
<accession>A0A9C6XVB2</accession>
<evidence type="ECO:0000313" key="4">
    <source>
        <dbReference type="Proteomes" id="UP000504606"/>
    </source>
</evidence>
<dbReference type="AlphaFoldDB" id="A0A9C6XVB2"/>
<dbReference type="CDD" id="cd03177">
    <property type="entry name" value="GST_C_Delta_Epsilon"/>
    <property type="match status" value="1"/>
</dbReference>